<name>A0A9E5JXK0_9GAMM</name>
<accession>A0A9E5JXK0</accession>
<evidence type="ECO:0000313" key="1">
    <source>
        <dbReference type="EMBL" id="NHO66431.1"/>
    </source>
</evidence>
<proteinExistence type="predicted"/>
<sequence>MKGITRCASIHRLGIPLVVQEPRQWNTQPAFNAEENGWLNAFDVQGNVRFVRSVRLEVMIDTL</sequence>
<dbReference type="AlphaFoldDB" id="A0A9E5JXK0"/>
<evidence type="ECO:0000313" key="2">
    <source>
        <dbReference type="Proteomes" id="UP000787472"/>
    </source>
</evidence>
<reference evidence="1" key="1">
    <citation type="submission" date="2020-03" db="EMBL/GenBank/DDBJ databases">
        <authorList>
            <person name="Guo F."/>
        </authorList>
    </citation>
    <scope>NUCLEOTIDE SEQUENCE</scope>
    <source>
        <strain evidence="1">JCM 30134</strain>
    </source>
</reference>
<comment type="caution">
    <text evidence="1">The sequence shown here is derived from an EMBL/GenBank/DDBJ whole genome shotgun (WGS) entry which is preliminary data.</text>
</comment>
<dbReference type="EMBL" id="JAAONZ010000009">
    <property type="protein sequence ID" value="NHO66431.1"/>
    <property type="molecule type" value="Genomic_DNA"/>
</dbReference>
<gene>
    <name evidence="1" type="ORF">G8770_12860</name>
</gene>
<dbReference type="Proteomes" id="UP000787472">
    <property type="component" value="Unassembled WGS sequence"/>
</dbReference>
<organism evidence="1 2">
    <name type="scientific">Pseudomaricurvus hydrocarbonicus</name>
    <dbReference type="NCBI Taxonomy" id="1470433"/>
    <lineage>
        <taxon>Bacteria</taxon>
        <taxon>Pseudomonadati</taxon>
        <taxon>Pseudomonadota</taxon>
        <taxon>Gammaproteobacteria</taxon>
        <taxon>Cellvibrionales</taxon>
        <taxon>Cellvibrionaceae</taxon>
        <taxon>Pseudomaricurvus</taxon>
    </lineage>
</organism>
<protein>
    <submittedName>
        <fullName evidence="1">Uncharacterized protein</fullName>
    </submittedName>
</protein>
<keyword evidence="2" id="KW-1185">Reference proteome</keyword>